<comment type="caution">
    <text evidence="8">Lacks conserved residue(s) required for the propagation of feature annotation.</text>
</comment>
<dbReference type="InterPro" id="IPR035966">
    <property type="entry name" value="PKF_sf"/>
</dbReference>
<dbReference type="EMBL" id="JAUKVY010000011">
    <property type="protein sequence ID" value="MDO1533968.1"/>
    <property type="molecule type" value="Genomic_DNA"/>
</dbReference>
<evidence type="ECO:0000313" key="11">
    <source>
        <dbReference type="Proteomes" id="UP001169027"/>
    </source>
</evidence>
<keyword evidence="3 8" id="KW-0808">Transferase</keyword>
<keyword evidence="8" id="KW-0324">Glycolysis</keyword>
<dbReference type="PANTHER" id="PTHR45770">
    <property type="entry name" value="ATP-DEPENDENT 6-PHOSPHOFRUCTOKINASE 1"/>
    <property type="match status" value="1"/>
</dbReference>
<evidence type="ECO:0000256" key="3">
    <source>
        <dbReference type="ARBA" id="ARBA00022679"/>
    </source>
</evidence>
<feature type="binding site" evidence="8">
    <location>
        <begin position="142"/>
        <end position="144"/>
    </location>
    <ligand>
        <name>substrate</name>
    </ligand>
</feature>
<name>A0ABT8S4X6_9BURK</name>
<feature type="site" description="Important for catalytic activity and substrate specificity; stabilizes the transition state when the phosphoryl donor is PPi; prevents ATP from binding by mimicking the alpha-phosphate group of ATP" evidence="8">
    <location>
        <position position="115"/>
    </location>
</feature>
<dbReference type="SUPFAM" id="SSF53784">
    <property type="entry name" value="Phosphofructokinase"/>
    <property type="match status" value="1"/>
</dbReference>
<comment type="similarity">
    <text evidence="8">Belongs to the phosphofructokinase type A (PFKA) family. PPi-dependent PFK group II subfamily. Clade 'B2' sub-subfamily.</text>
</comment>
<comment type="pathway">
    <text evidence="8">Carbohydrate degradation; glycolysis; D-glyceraldehyde 3-phosphate and glycerone phosphate from D-glucose: step 3/4.</text>
</comment>
<dbReference type="EC" id="2.7.1.90" evidence="8"/>
<feature type="active site" description="Proton acceptor" evidence="8">
    <location>
        <position position="144"/>
    </location>
</feature>
<feature type="binding site" evidence="8">
    <location>
        <position position="13"/>
    </location>
    <ligand>
        <name>diphosphate</name>
        <dbReference type="ChEBI" id="CHEBI:33019"/>
    </ligand>
</feature>
<comment type="catalytic activity">
    <reaction evidence="7 8">
        <text>beta-D-fructose 6-phosphate + diphosphate = beta-D-fructose 1,6-bisphosphate + phosphate + H(+)</text>
        <dbReference type="Rhea" id="RHEA:13613"/>
        <dbReference type="ChEBI" id="CHEBI:15378"/>
        <dbReference type="ChEBI" id="CHEBI:32966"/>
        <dbReference type="ChEBI" id="CHEBI:33019"/>
        <dbReference type="ChEBI" id="CHEBI:43474"/>
        <dbReference type="ChEBI" id="CHEBI:57634"/>
        <dbReference type="EC" id="2.7.1.90"/>
    </reaction>
</comment>
<evidence type="ECO:0000256" key="2">
    <source>
        <dbReference type="ARBA" id="ARBA00003138"/>
    </source>
</evidence>
<comment type="subcellular location">
    <subcellularLocation>
        <location evidence="8">Cytoplasm</location>
    </subcellularLocation>
</comment>
<evidence type="ECO:0000256" key="6">
    <source>
        <dbReference type="ARBA" id="ARBA00022842"/>
    </source>
</evidence>
<dbReference type="InterPro" id="IPR022953">
    <property type="entry name" value="ATP_PFK"/>
</dbReference>
<dbReference type="Gene3D" id="3.40.50.460">
    <property type="entry name" value="Phosphofructokinase domain"/>
    <property type="match status" value="1"/>
</dbReference>
<dbReference type="Proteomes" id="UP001169027">
    <property type="component" value="Unassembled WGS sequence"/>
</dbReference>
<dbReference type="PIRSF" id="PIRSF036483">
    <property type="entry name" value="PFK_XF0274"/>
    <property type="match status" value="1"/>
</dbReference>
<evidence type="ECO:0000256" key="1">
    <source>
        <dbReference type="ARBA" id="ARBA00001946"/>
    </source>
</evidence>
<feature type="binding site" evidence="8">
    <location>
        <begin position="295"/>
        <end position="298"/>
    </location>
    <ligand>
        <name>substrate</name>
    </ligand>
</feature>
<accession>A0ABT8S4X6</accession>
<comment type="cofactor">
    <cofactor evidence="1 8">
        <name>Mg(2+)</name>
        <dbReference type="ChEBI" id="CHEBI:18420"/>
    </cofactor>
</comment>
<comment type="function">
    <text evidence="2 8">Catalyzes the phosphorylation of D-fructose 6-phosphate, the first committing step of glycolysis. Uses inorganic phosphate (PPi) as phosphoryl donor instead of ATP like common ATP-dependent phosphofructokinases (ATP-PFKs), which renders the reaction reversible, and can thus function both in glycolysis and gluconeogenesis. Consistently, PPi-PFK can replace the enzymes of both the forward (ATP-PFK) and reverse (fructose-bisphosphatase (FBPase)) reactions.</text>
</comment>
<keyword evidence="11" id="KW-1185">Reference proteome</keyword>
<keyword evidence="4 8" id="KW-0479">Metal-binding</keyword>
<reference evidence="10" key="1">
    <citation type="submission" date="2023-06" db="EMBL/GenBank/DDBJ databases">
        <authorList>
            <person name="Jiang Y."/>
            <person name="Liu Q."/>
        </authorList>
    </citation>
    <scope>NUCLEOTIDE SEQUENCE</scope>
    <source>
        <strain evidence="10">CGMCC 1.12090</strain>
    </source>
</reference>
<comment type="activity regulation">
    <text evidence="8">Non-allosteric.</text>
</comment>
<evidence type="ECO:0000256" key="4">
    <source>
        <dbReference type="ARBA" id="ARBA00022723"/>
    </source>
</evidence>
<comment type="subunit">
    <text evidence="8">Homodimer.</text>
</comment>
<keyword evidence="6 8" id="KW-0460">Magnesium</keyword>
<gene>
    <name evidence="8" type="primary">pfp</name>
    <name evidence="10" type="ORF">Q2T77_16905</name>
</gene>
<evidence type="ECO:0000256" key="8">
    <source>
        <dbReference type="HAMAP-Rule" id="MF_01978"/>
    </source>
</evidence>
<feature type="domain" description="Phosphofructokinase" evidence="9">
    <location>
        <begin position="9"/>
        <end position="322"/>
    </location>
</feature>
<dbReference type="RefSeq" id="WP_301811051.1">
    <property type="nucleotide sequence ID" value="NZ_JAUJZH010000011.1"/>
</dbReference>
<sequence length="419" mass="45335">MPLLNAFYAQSGGVTSVINASACGVIETARRHPDRIGHVYAGRNGILGALTEDLIDTGRESAEAIAALRSTPSGAFGSCRYKLKSLDKNRREYERLVEVFKAHDIGYFFYNGGGDSADTCFKLSQLSQSLGYPLQAIHVPKTIDNDLPLTDCCPGFGSVAKYVAVSTLEASMDVRSMAATSTKVFVIEVMGRHAGWIAAAGGLVADQGIPVVILFPEIPFDQPAFLARVDALVKYHGYCTVVVSEGCHHPDGSFLAEQGTKDAFGHAQLGGAAPVVAQMVKEALGHKFHWAVADYLQRAARHIASATDVKQAYELGQRAVELALEGRNAVMPTIERISDVPYDYQLGTASLDAVANAEKFMPRDFISDDGWGITDKCRRYLLPLIQGEDYPAYRDGLPVYVTLENVAVPKKLPRFEVAG</sequence>
<evidence type="ECO:0000313" key="10">
    <source>
        <dbReference type="EMBL" id="MDO1533968.1"/>
    </source>
</evidence>
<dbReference type="NCBIfam" id="NF010675">
    <property type="entry name" value="PRK14072.1"/>
    <property type="match status" value="1"/>
</dbReference>
<evidence type="ECO:0000256" key="7">
    <source>
        <dbReference type="ARBA" id="ARBA00048072"/>
    </source>
</evidence>
<keyword evidence="8" id="KW-0963">Cytoplasm</keyword>
<dbReference type="InterPro" id="IPR011404">
    <property type="entry name" value="PPi-PFK"/>
</dbReference>
<comment type="caution">
    <text evidence="10">The sequence shown here is derived from an EMBL/GenBank/DDBJ whole genome shotgun (WGS) entry which is preliminary data.</text>
</comment>
<proteinExistence type="inferred from homology"/>
<evidence type="ECO:0000259" key="9">
    <source>
        <dbReference type="Pfam" id="PF00365"/>
    </source>
</evidence>
<feature type="site" description="Important for catalytic activity; stabilizes the transition state when the phosphoryl donor is PPi" evidence="8">
    <location>
        <position position="141"/>
    </location>
</feature>
<dbReference type="InterPro" id="IPR050929">
    <property type="entry name" value="PFKA"/>
</dbReference>
<keyword evidence="5 8" id="KW-0418">Kinase</keyword>
<protein>
    <recommendedName>
        <fullName evidence="8">Pyrophosphate--fructose 6-phosphate 1-phosphotransferase</fullName>
        <ecNumber evidence="8">2.7.1.90</ecNumber>
    </recommendedName>
    <alternativeName>
        <fullName evidence="8">6-phosphofructokinase, pyrophosphate dependent</fullName>
    </alternativeName>
    <alternativeName>
        <fullName evidence="8">PPi-dependent phosphofructokinase</fullName>
        <shortName evidence="8">PPi-PFK</shortName>
    </alternativeName>
    <alternativeName>
        <fullName evidence="8">Pyrophosphate-dependent 6-phosphofructose-1-kinase</fullName>
    </alternativeName>
</protein>
<dbReference type="Pfam" id="PF00365">
    <property type="entry name" value="PFK"/>
    <property type="match status" value="1"/>
</dbReference>
<organism evidence="10 11">
    <name type="scientific">Variovorax ginsengisoli</name>
    <dbReference type="NCBI Taxonomy" id="363844"/>
    <lineage>
        <taxon>Bacteria</taxon>
        <taxon>Pseudomonadati</taxon>
        <taxon>Pseudomonadota</taxon>
        <taxon>Betaproteobacteria</taxon>
        <taxon>Burkholderiales</taxon>
        <taxon>Comamonadaceae</taxon>
        <taxon>Variovorax</taxon>
    </lineage>
</organism>
<feature type="binding site" evidence="8">
    <location>
        <begin position="190"/>
        <end position="192"/>
    </location>
    <ligand>
        <name>substrate</name>
    </ligand>
</feature>
<feature type="binding site" evidence="8">
    <location>
        <position position="245"/>
    </location>
    <ligand>
        <name>substrate</name>
    </ligand>
</feature>
<dbReference type="PRINTS" id="PR00476">
    <property type="entry name" value="PHFRCTKINASE"/>
</dbReference>
<evidence type="ECO:0000256" key="5">
    <source>
        <dbReference type="ARBA" id="ARBA00022777"/>
    </source>
</evidence>
<dbReference type="HAMAP" id="MF_01978">
    <property type="entry name" value="Phosphofructokinase_II_B2"/>
    <property type="match status" value="1"/>
</dbReference>
<dbReference type="Gene3D" id="3.40.50.450">
    <property type="match status" value="1"/>
</dbReference>
<dbReference type="InterPro" id="IPR000023">
    <property type="entry name" value="Phosphofructokinase_dom"/>
</dbReference>